<sequence length="78" mass="8533">MSSATGECSRRFVHTNEMSRVVTGVRSSKSSDCRSMLALVFQGTLISISAKVAGWHYGVECFGLDLENAYPSFHCHTS</sequence>
<reference evidence="2" key="1">
    <citation type="submission" date="2016-11" db="UniProtKB">
        <authorList>
            <consortium name="WormBaseParasite"/>
        </authorList>
    </citation>
    <scope>IDENTIFICATION</scope>
</reference>
<dbReference type="Proteomes" id="UP000095287">
    <property type="component" value="Unplaced"/>
</dbReference>
<keyword evidence="1" id="KW-1185">Reference proteome</keyword>
<name>A0A1I7YV67_9BILA</name>
<accession>A0A1I7YV67</accession>
<protein>
    <submittedName>
        <fullName evidence="2">Uncharacterized protein</fullName>
    </submittedName>
</protein>
<dbReference type="WBParaSite" id="L893_g20027.t1">
    <property type="protein sequence ID" value="L893_g20027.t1"/>
    <property type="gene ID" value="L893_g20027"/>
</dbReference>
<proteinExistence type="predicted"/>
<dbReference type="AlphaFoldDB" id="A0A1I7YV67"/>
<evidence type="ECO:0000313" key="1">
    <source>
        <dbReference type="Proteomes" id="UP000095287"/>
    </source>
</evidence>
<evidence type="ECO:0000313" key="2">
    <source>
        <dbReference type="WBParaSite" id="L893_g20027.t1"/>
    </source>
</evidence>
<organism evidence="1 2">
    <name type="scientific">Steinernema glaseri</name>
    <dbReference type="NCBI Taxonomy" id="37863"/>
    <lineage>
        <taxon>Eukaryota</taxon>
        <taxon>Metazoa</taxon>
        <taxon>Ecdysozoa</taxon>
        <taxon>Nematoda</taxon>
        <taxon>Chromadorea</taxon>
        <taxon>Rhabditida</taxon>
        <taxon>Tylenchina</taxon>
        <taxon>Panagrolaimomorpha</taxon>
        <taxon>Strongyloidoidea</taxon>
        <taxon>Steinernematidae</taxon>
        <taxon>Steinernema</taxon>
    </lineage>
</organism>